<dbReference type="OrthoDB" id="414133at2759"/>
<accession>A0A3N2PSP1</accession>
<dbReference type="EMBL" id="ML119057">
    <property type="protein sequence ID" value="ROT37527.1"/>
    <property type="molecule type" value="Genomic_DNA"/>
</dbReference>
<dbReference type="Gene3D" id="3.90.120.10">
    <property type="entry name" value="DNA Methylase, subunit A, domain 2"/>
    <property type="match status" value="1"/>
</dbReference>
<gene>
    <name evidence="7" type="ORF">SODALDRAFT_252134</name>
</gene>
<dbReference type="InterPro" id="IPR001525">
    <property type="entry name" value="C5_MeTfrase"/>
</dbReference>
<dbReference type="SUPFAM" id="SSF53335">
    <property type="entry name" value="S-adenosyl-L-methionine-dependent methyltransferases"/>
    <property type="match status" value="1"/>
</dbReference>
<dbReference type="RefSeq" id="XP_028465333.1">
    <property type="nucleotide sequence ID" value="XM_028607424.1"/>
</dbReference>
<dbReference type="PANTHER" id="PTHR10629:SF52">
    <property type="entry name" value="DNA (CYTOSINE-5)-METHYLTRANSFERASE 1"/>
    <property type="match status" value="1"/>
</dbReference>
<dbReference type="PRINTS" id="PR00105">
    <property type="entry name" value="C5METTRFRASE"/>
</dbReference>
<feature type="region of interest" description="Disordered" evidence="6">
    <location>
        <begin position="36"/>
        <end position="56"/>
    </location>
</feature>
<dbReference type="GO" id="GO:0003677">
    <property type="term" value="F:DNA binding"/>
    <property type="evidence" value="ECO:0007669"/>
    <property type="project" value="TreeGrafter"/>
</dbReference>
<dbReference type="Gene3D" id="3.40.50.150">
    <property type="entry name" value="Vaccinia Virus protein VP39"/>
    <property type="match status" value="1"/>
</dbReference>
<evidence type="ECO:0000256" key="3">
    <source>
        <dbReference type="ARBA" id="ARBA00022679"/>
    </source>
</evidence>
<evidence type="ECO:0000256" key="6">
    <source>
        <dbReference type="SAM" id="MobiDB-lite"/>
    </source>
</evidence>
<organism evidence="7 8">
    <name type="scientific">Sodiomyces alkalinus (strain CBS 110278 / VKM F-3762 / F11)</name>
    <name type="common">Alkaliphilic filamentous fungus</name>
    <dbReference type="NCBI Taxonomy" id="1314773"/>
    <lineage>
        <taxon>Eukaryota</taxon>
        <taxon>Fungi</taxon>
        <taxon>Dikarya</taxon>
        <taxon>Ascomycota</taxon>
        <taxon>Pezizomycotina</taxon>
        <taxon>Sordariomycetes</taxon>
        <taxon>Hypocreomycetidae</taxon>
        <taxon>Glomerellales</taxon>
        <taxon>Plectosphaerellaceae</taxon>
        <taxon>Sodiomyces</taxon>
    </lineage>
</organism>
<evidence type="ECO:0000256" key="2">
    <source>
        <dbReference type="ARBA" id="ARBA00022603"/>
    </source>
</evidence>
<reference evidence="7 8" key="1">
    <citation type="journal article" date="2018" name="Mol. Ecol.">
        <title>The obligate alkalophilic soda-lake fungus Sodiomyces alkalinus has shifted to a protein diet.</title>
        <authorList>
            <person name="Grum-Grzhimaylo A.A."/>
            <person name="Falkoski D.L."/>
            <person name="van den Heuvel J."/>
            <person name="Valero-Jimenez C.A."/>
            <person name="Min B."/>
            <person name="Choi I.G."/>
            <person name="Lipzen A."/>
            <person name="Daum C.G."/>
            <person name="Aanen D.K."/>
            <person name="Tsang A."/>
            <person name="Henrissat B."/>
            <person name="Bilanenko E.N."/>
            <person name="de Vries R.P."/>
            <person name="van Kan J.A.L."/>
            <person name="Grigoriev I.V."/>
            <person name="Debets A.J.M."/>
        </authorList>
    </citation>
    <scope>NUCLEOTIDE SEQUENCE [LARGE SCALE GENOMIC DNA]</scope>
    <source>
        <strain evidence="7 8">F11</strain>
    </source>
</reference>
<evidence type="ECO:0000256" key="5">
    <source>
        <dbReference type="PROSITE-ProRule" id="PRU01016"/>
    </source>
</evidence>
<dbReference type="GO" id="GO:0003886">
    <property type="term" value="F:DNA (cytosine-5-)-methyltransferase activity"/>
    <property type="evidence" value="ECO:0007669"/>
    <property type="project" value="UniProtKB-EC"/>
</dbReference>
<comment type="similarity">
    <text evidence="5">Belongs to the class I-like SAM-binding methyltransferase superfamily. C5-methyltransferase family.</text>
</comment>
<proteinExistence type="inferred from homology"/>
<dbReference type="GO" id="GO:0032259">
    <property type="term" value="P:methylation"/>
    <property type="evidence" value="ECO:0007669"/>
    <property type="project" value="UniProtKB-KW"/>
</dbReference>
<feature type="non-terminal residue" evidence="7">
    <location>
        <position position="637"/>
    </location>
</feature>
<dbReference type="InterPro" id="IPR050390">
    <property type="entry name" value="C5-Methyltransferase"/>
</dbReference>
<evidence type="ECO:0000313" key="8">
    <source>
        <dbReference type="Proteomes" id="UP000272025"/>
    </source>
</evidence>
<protein>
    <recommendedName>
        <fullName evidence="1">DNA (cytosine-5-)-methyltransferase</fullName>
        <ecNumber evidence="1">2.1.1.37</ecNumber>
    </recommendedName>
</protein>
<dbReference type="Proteomes" id="UP000272025">
    <property type="component" value="Unassembled WGS sequence"/>
</dbReference>
<name>A0A3N2PSP1_SODAK</name>
<feature type="active site" evidence="5">
    <location>
        <position position="388"/>
    </location>
</feature>
<sequence length="637" mass="72311">AGGDTWNAIVVEDDDANVTPQDRAIANLSRAVRNYQPRRRTARESRRDETQSLDEVQHEEDILGELGEVIDLTADDDPIVYRAQPRQHFPAPIPIPLERSLRELVLSGGRTIKVNFCYQVCSPQNRYFKVEFLRVTEIIQRGFAGHEFVRGIPYARNKSLGGRLPRKRNEVFAIYEVQYDDLRPVEQQGLVEIPALELGVPRRLHITNAPFPAHRYDPNMSPDEQTAEQEGPLVCRWKVFAYFHDARTHAALKACEWAIARIASGEVPEAEFRVNEETLSQNWRGSTIRGGAHNPPRLVPSHRRMPVRGEGQQYEMFDAFCGAGGASRGAERAGFKIKGGIDMARHACESYRLNFPRAKLFPMTVHEFLFTTRHQELRADVLHLSPPCQVWSPAHTVDGVNDDANVAALFSCRQLIEKFRPRIFTLEQTFGILQKKFELFFNGLVAGFTDSGYSVAWKVISMANYGLPQRRKRLIMLGAGPGEKLPDWPPHTHSETGRDGLRKYTSIRQALRKINNHIERTDPHHRPVITAGAADAIVSDPDGILRRCMTTSGGQNRHYSGTRNYTNREFACLQGFPVWHRFSEYSVRKQIGNAFPPCVVQVFYEHIQKHLHRADGFVGSSRPRPVIGERSMVLTVD</sequence>
<keyword evidence="4 5" id="KW-0949">S-adenosyl-L-methionine</keyword>
<dbReference type="STRING" id="1314773.A0A3N2PSP1"/>
<dbReference type="EC" id="2.1.1.37" evidence="1"/>
<evidence type="ECO:0000256" key="1">
    <source>
        <dbReference type="ARBA" id="ARBA00011975"/>
    </source>
</evidence>
<feature type="compositionally biased region" description="Basic and acidic residues" evidence="6">
    <location>
        <begin position="42"/>
        <end position="56"/>
    </location>
</feature>
<dbReference type="PROSITE" id="PS51679">
    <property type="entry name" value="SAM_MT_C5"/>
    <property type="match status" value="1"/>
</dbReference>
<keyword evidence="2 5" id="KW-0489">Methyltransferase</keyword>
<dbReference type="PANTHER" id="PTHR10629">
    <property type="entry name" value="CYTOSINE-SPECIFIC METHYLTRANSFERASE"/>
    <property type="match status" value="1"/>
</dbReference>
<dbReference type="InterPro" id="IPR029063">
    <property type="entry name" value="SAM-dependent_MTases_sf"/>
</dbReference>
<keyword evidence="3 5" id="KW-0808">Transferase</keyword>
<feature type="non-terminal residue" evidence="7">
    <location>
        <position position="1"/>
    </location>
</feature>
<dbReference type="AlphaFoldDB" id="A0A3N2PSP1"/>
<evidence type="ECO:0000256" key="4">
    <source>
        <dbReference type="ARBA" id="ARBA00022691"/>
    </source>
</evidence>
<evidence type="ECO:0000313" key="7">
    <source>
        <dbReference type="EMBL" id="ROT37527.1"/>
    </source>
</evidence>
<dbReference type="Pfam" id="PF00145">
    <property type="entry name" value="DNA_methylase"/>
    <property type="match status" value="2"/>
</dbReference>
<dbReference type="GO" id="GO:0044027">
    <property type="term" value="P:negative regulation of gene expression via chromosomal CpG island methylation"/>
    <property type="evidence" value="ECO:0007669"/>
    <property type="project" value="TreeGrafter"/>
</dbReference>
<keyword evidence="8" id="KW-1185">Reference proteome</keyword>
<dbReference type="GO" id="GO:0005634">
    <property type="term" value="C:nucleus"/>
    <property type="evidence" value="ECO:0007669"/>
    <property type="project" value="TreeGrafter"/>
</dbReference>
<dbReference type="GeneID" id="39575902"/>